<organism evidence="3 4">
    <name type="scientific">Tagetes erecta</name>
    <name type="common">African marigold</name>
    <dbReference type="NCBI Taxonomy" id="13708"/>
    <lineage>
        <taxon>Eukaryota</taxon>
        <taxon>Viridiplantae</taxon>
        <taxon>Streptophyta</taxon>
        <taxon>Embryophyta</taxon>
        <taxon>Tracheophyta</taxon>
        <taxon>Spermatophyta</taxon>
        <taxon>Magnoliopsida</taxon>
        <taxon>eudicotyledons</taxon>
        <taxon>Gunneridae</taxon>
        <taxon>Pentapetalae</taxon>
        <taxon>asterids</taxon>
        <taxon>campanulids</taxon>
        <taxon>Asterales</taxon>
        <taxon>Asteraceae</taxon>
        <taxon>Asteroideae</taxon>
        <taxon>Heliantheae alliance</taxon>
        <taxon>Tageteae</taxon>
        <taxon>Tagetes</taxon>
    </lineage>
</organism>
<feature type="compositionally biased region" description="Basic residues" evidence="1">
    <location>
        <begin position="288"/>
        <end position="302"/>
    </location>
</feature>
<dbReference type="PANTHER" id="PTHR31099:SF41">
    <property type="entry name" value="TRANSPOSASE (PUTATIVE), GYPSY TYPE-RELATED"/>
    <property type="match status" value="1"/>
</dbReference>
<dbReference type="EMBL" id="JAUHHV010000001">
    <property type="protein sequence ID" value="KAK1436633.1"/>
    <property type="molecule type" value="Genomic_DNA"/>
</dbReference>
<comment type="caution">
    <text evidence="3">The sequence shown here is derived from an EMBL/GenBank/DDBJ whole genome shotgun (WGS) entry which is preliminary data.</text>
</comment>
<reference evidence="3" key="1">
    <citation type="journal article" date="2023" name="bioRxiv">
        <title>Improved chromosome-level genome assembly for marigold (Tagetes erecta).</title>
        <authorList>
            <person name="Jiang F."/>
            <person name="Yuan L."/>
            <person name="Wang S."/>
            <person name="Wang H."/>
            <person name="Xu D."/>
            <person name="Wang A."/>
            <person name="Fan W."/>
        </authorList>
    </citation>
    <scope>NUCLEOTIDE SEQUENCE</scope>
    <source>
        <strain evidence="3">WSJ</strain>
        <tissue evidence="3">Leaf</tissue>
    </source>
</reference>
<dbReference type="AlphaFoldDB" id="A0AAD8L964"/>
<proteinExistence type="predicted"/>
<feature type="compositionally biased region" description="Basic and acidic residues" evidence="1">
    <location>
        <begin position="331"/>
        <end position="340"/>
    </location>
</feature>
<evidence type="ECO:0000259" key="2">
    <source>
        <dbReference type="Pfam" id="PF04195"/>
    </source>
</evidence>
<feature type="region of interest" description="Disordered" evidence="1">
    <location>
        <begin position="260"/>
        <end position="387"/>
    </location>
</feature>
<feature type="compositionally biased region" description="Polar residues" evidence="1">
    <location>
        <begin position="263"/>
        <end position="274"/>
    </location>
</feature>
<gene>
    <name evidence="3" type="ORF">QVD17_02415</name>
</gene>
<keyword evidence="4" id="KW-1185">Reference proteome</keyword>
<evidence type="ECO:0000313" key="3">
    <source>
        <dbReference type="EMBL" id="KAK1436633.1"/>
    </source>
</evidence>
<feature type="compositionally biased region" description="Polar residues" evidence="1">
    <location>
        <begin position="303"/>
        <end position="330"/>
    </location>
</feature>
<name>A0AAD8L964_TARER</name>
<sequence length="387" mass="43848">MSSYEVKKYDIPADLHPALPPAKTAVYPLPTHQIPLYTHLFKTANCRIPFTRFLIKTLMYYGVHISQCAPLGVAKIIHFEITCRALGEVPDLTVFRKFFHITKAGDWYTFERRRSIALSCFTSALTGLKNWKDNFFYVDDRCIPTEMRWRPNNATSIKDTEPPTHLVNNSLFLNIAAASHPVRKYPEHILVVGWISRKWPHDHKWPSISKDEQEVDLADVLQMDNFMDLTFEELDMDSSDQPFLNRNTTAFQNIRPILATGEPSKSITPPQTLSPIPDPVLNPDPSLKRKKSTAGGSKKKTRPTTGGATSSSKFPTTSHTSSLENLSSHLQGEDINRESLARQIRRQKTPESHDPITFLNDTPTKTTSRHDPEKSPEHTPSPPLLLS</sequence>
<dbReference type="InterPro" id="IPR007321">
    <property type="entry name" value="Transposase_28"/>
</dbReference>
<dbReference type="PANTHER" id="PTHR31099">
    <property type="entry name" value="OS06G0165300 PROTEIN"/>
    <property type="match status" value="1"/>
</dbReference>
<feature type="compositionally biased region" description="Basic and acidic residues" evidence="1">
    <location>
        <begin position="368"/>
        <end position="377"/>
    </location>
</feature>
<feature type="domain" description="Transposase (putative) gypsy type" evidence="2">
    <location>
        <begin position="44"/>
        <end position="101"/>
    </location>
</feature>
<dbReference type="Pfam" id="PF04195">
    <property type="entry name" value="Transposase_28"/>
    <property type="match status" value="1"/>
</dbReference>
<dbReference type="Proteomes" id="UP001229421">
    <property type="component" value="Unassembled WGS sequence"/>
</dbReference>
<accession>A0AAD8L964</accession>
<evidence type="ECO:0000313" key="4">
    <source>
        <dbReference type="Proteomes" id="UP001229421"/>
    </source>
</evidence>
<evidence type="ECO:0000256" key="1">
    <source>
        <dbReference type="SAM" id="MobiDB-lite"/>
    </source>
</evidence>
<protein>
    <recommendedName>
        <fullName evidence="2">Transposase (putative) gypsy type domain-containing protein</fullName>
    </recommendedName>
</protein>